<proteinExistence type="predicted"/>
<sequence length="499" mass="52021">MQMSVSNAPANAAPAGSSAASAPAKGGDNAGFVQTLAQTIAGTPAANTGGEANGDAIALPKTANLLASLLVSKDDLLAAIDGLLKQLSDTDDNQLAAATTKDNLSDALAQLDDLMSLLAGMPTIAPQLPDTQGELSNVLPADWDTDQTGTESAMLDLVTALSATGTQAAAAQTTAGQAATDADVKSVNIEEIAALKSGLQDALSDLRTLLQQTKNGGSAGRNQNALISKQLIATEQLINGSKPDLQEAIQALKESSGSEQVDSIRSVQTATVTTSSHLQRMAHQLLHVGLMKVVPKNEEQTARTAQTDSEEQLNVLSAPIAGAMNQDLQRAQQVTQKQVIAQPVPVNQFASTIQGLVVKQFQVHSGNGLSQAQLTLYPEHLGQVNVNISVHGGIVTAQFLADTVTAKDMLENQMAQLRSTLQSQGLQVDKLEVSQTAAQTSLFQEHERQGHSGREQGGSGRGGSSKKTDLDFNADLEEIELEQAVDRDLGLGRGIHTTA</sequence>
<keyword evidence="5" id="KW-1185">Reference proteome</keyword>
<comment type="caution">
    <text evidence="4">The sequence shown here is derived from an EMBL/GenBank/DDBJ whole genome shotgun (WGS) entry which is preliminary data.</text>
</comment>
<keyword evidence="1" id="KW-0175">Coiled coil</keyword>
<reference evidence="4 5" key="1">
    <citation type="submission" date="2018-08" db="EMBL/GenBank/DDBJ databases">
        <title>Genomic Encyclopedia of Type Strains, Phase III (KMG-III): the genomes of soil and plant-associated and newly described type strains.</title>
        <authorList>
            <person name="Whitman W."/>
        </authorList>
    </citation>
    <scope>NUCLEOTIDE SEQUENCE [LARGE SCALE GENOMIC DNA]</scope>
    <source>
        <strain evidence="4 5">CGMCC 1.10966</strain>
    </source>
</reference>
<evidence type="ECO:0000256" key="2">
    <source>
        <dbReference type="SAM" id="MobiDB-lite"/>
    </source>
</evidence>
<dbReference type="InterPro" id="IPR052563">
    <property type="entry name" value="FliK"/>
</dbReference>
<evidence type="ECO:0000256" key="1">
    <source>
        <dbReference type="SAM" id="Coils"/>
    </source>
</evidence>
<dbReference type="Proteomes" id="UP000256304">
    <property type="component" value="Unassembled WGS sequence"/>
</dbReference>
<dbReference type="Pfam" id="PF02120">
    <property type="entry name" value="Flg_hook"/>
    <property type="match status" value="1"/>
</dbReference>
<evidence type="ECO:0000313" key="4">
    <source>
        <dbReference type="EMBL" id="REE94419.1"/>
    </source>
</evidence>
<feature type="compositionally biased region" description="Basic and acidic residues" evidence="2">
    <location>
        <begin position="444"/>
        <end position="454"/>
    </location>
</feature>
<dbReference type="RefSeq" id="WP_116187145.1">
    <property type="nucleotide sequence ID" value="NZ_QTTN01000001.1"/>
</dbReference>
<dbReference type="CDD" id="cd17470">
    <property type="entry name" value="T3SS_Flik_C"/>
    <property type="match status" value="1"/>
</dbReference>
<gene>
    <name evidence="4" type="ORF">A8990_101213</name>
</gene>
<evidence type="ECO:0000259" key="3">
    <source>
        <dbReference type="Pfam" id="PF02120"/>
    </source>
</evidence>
<dbReference type="OrthoDB" id="2380967at2"/>
<keyword evidence="4" id="KW-0282">Flagellum</keyword>
<dbReference type="PANTHER" id="PTHR37533:SF2">
    <property type="entry name" value="FLAGELLAR HOOK-LENGTH CONTROL PROTEIN"/>
    <property type="match status" value="1"/>
</dbReference>
<dbReference type="EMBL" id="QTTN01000001">
    <property type="protein sequence ID" value="REE94419.1"/>
    <property type="molecule type" value="Genomic_DNA"/>
</dbReference>
<organism evidence="4 5">
    <name type="scientific">Paenibacillus taihuensis</name>
    <dbReference type="NCBI Taxonomy" id="1156355"/>
    <lineage>
        <taxon>Bacteria</taxon>
        <taxon>Bacillati</taxon>
        <taxon>Bacillota</taxon>
        <taxon>Bacilli</taxon>
        <taxon>Bacillales</taxon>
        <taxon>Paenibacillaceae</taxon>
        <taxon>Paenibacillus</taxon>
    </lineage>
</organism>
<feature type="region of interest" description="Disordered" evidence="2">
    <location>
        <begin position="1"/>
        <end position="24"/>
    </location>
</feature>
<dbReference type="AlphaFoldDB" id="A0A3D9SEV9"/>
<keyword evidence="4" id="KW-0966">Cell projection</keyword>
<dbReference type="InterPro" id="IPR021136">
    <property type="entry name" value="Flagellar_hook_control-like_C"/>
</dbReference>
<dbReference type="Gene3D" id="3.30.750.140">
    <property type="match status" value="1"/>
</dbReference>
<name>A0A3D9SEV9_9BACL</name>
<feature type="domain" description="Flagellar hook-length control protein-like C-terminal" evidence="3">
    <location>
        <begin position="360"/>
        <end position="439"/>
    </location>
</feature>
<dbReference type="InterPro" id="IPR038610">
    <property type="entry name" value="FliK-like_C_sf"/>
</dbReference>
<feature type="coiled-coil region" evidence="1">
    <location>
        <begin position="400"/>
        <end position="427"/>
    </location>
</feature>
<feature type="region of interest" description="Disordered" evidence="2">
    <location>
        <begin position="441"/>
        <end position="471"/>
    </location>
</feature>
<protein>
    <submittedName>
        <fullName evidence="4">Flagellar hook-length control protein FliK</fullName>
    </submittedName>
</protein>
<keyword evidence="4" id="KW-0969">Cilium</keyword>
<dbReference type="PANTHER" id="PTHR37533">
    <property type="entry name" value="FLAGELLAR HOOK-LENGTH CONTROL PROTEIN"/>
    <property type="match status" value="1"/>
</dbReference>
<evidence type="ECO:0000313" key="5">
    <source>
        <dbReference type="Proteomes" id="UP000256304"/>
    </source>
</evidence>
<accession>A0A3D9SEV9</accession>